<organism evidence="2 3">
    <name type="scientific">Paramarasmius palmivorus</name>
    <dbReference type="NCBI Taxonomy" id="297713"/>
    <lineage>
        <taxon>Eukaryota</taxon>
        <taxon>Fungi</taxon>
        <taxon>Dikarya</taxon>
        <taxon>Basidiomycota</taxon>
        <taxon>Agaricomycotina</taxon>
        <taxon>Agaricomycetes</taxon>
        <taxon>Agaricomycetidae</taxon>
        <taxon>Agaricales</taxon>
        <taxon>Marasmiineae</taxon>
        <taxon>Marasmiaceae</taxon>
        <taxon>Paramarasmius</taxon>
    </lineage>
</organism>
<dbReference type="EMBL" id="JAYKXP010000017">
    <property type="protein sequence ID" value="KAK7049220.1"/>
    <property type="molecule type" value="Genomic_DNA"/>
</dbReference>
<evidence type="ECO:0000256" key="1">
    <source>
        <dbReference type="SAM" id="MobiDB-lite"/>
    </source>
</evidence>
<feature type="compositionally biased region" description="Low complexity" evidence="1">
    <location>
        <begin position="35"/>
        <end position="49"/>
    </location>
</feature>
<gene>
    <name evidence="2" type="ORF">VNI00_005821</name>
</gene>
<dbReference type="AlphaFoldDB" id="A0AAW0DFW8"/>
<keyword evidence="3" id="KW-1185">Reference proteome</keyword>
<feature type="region of interest" description="Disordered" evidence="1">
    <location>
        <begin position="1"/>
        <end position="79"/>
    </location>
</feature>
<feature type="region of interest" description="Disordered" evidence="1">
    <location>
        <begin position="140"/>
        <end position="161"/>
    </location>
</feature>
<feature type="compositionally biased region" description="Low complexity" evidence="1">
    <location>
        <begin position="8"/>
        <end position="22"/>
    </location>
</feature>
<protein>
    <submittedName>
        <fullName evidence="2">Uncharacterized protein</fullName>
    </submittedName>
</protein>
<reference evidence="2 3" key="1">
    <citation type="submission" date="2024-01" db="EMBL/GenBank/DDBJ databases">
        <title>A draft genome for a cacao thread blight-causing isolate of Paramarasmius palmivorus.</title>
        <authorList>
            <person name="Baruah I.K."/>
            <person name="Bukari Y."/>
            <person name="Amoako-Attah I."/>
            <person name="Meinhardt L.W."/>
            <person name="Bailey B.A."/>
            <person name="Cohen S.P."/>
        </authorList>
    </citation>
    <scope>NUCLEOTIDE SEQUENCE [LARGE SCALE GENOMIC DNA]</scope>
    <source>
        <strain evidence="2 3">GH-12</strain>
    </source>
</reference>
<sequence length="266" mass="28721">MASVTPMTYPISIPSSPATIPTLSVSIPNPKSRRSSSSSSSSSSSPSSRTPLANITNSIPISHTQSSTRKKPVSAGLQDTYDHSDPFNSSSESFYCPQIVYDFCCADDLENFSIYRNQDTPLSIISVSFGSASGTNVYDMSASSEEGEDDGTGVKSRTGRVGRRATDCTRTACSSEASSDPLVDSSLGIIITPPTPPVLQQVPRRDSVPQILPFTFGNTLQDQDSHRTSMLEGDVFGFEIEVGRVKAADFDFEEWVNGKQETRQFN</sequence>
<accession>A0AAW0DFW8</accession>
<comment type="caution">
    <text evidence="2">The sequence shown here is derived from an EMBL/GenBank/DDBJ whole genome shotgun (WGS) entry which is preliminary data.</text>
</comment>
<name>A0AAW0DFW8_9AGAR</name>
<feature type="compositionally biased region" description="Polar residues" evidence="1">
    <location>
        <begin position="50"/>
        <end position="67"/>
    </location>
</feature>
<proteinExistence type="predicted"/>
<evidence type="ECO:0000313" key="3">
    <source>
        <dbReference type="Proteomes" id="UP001383192"/>
    </source>
</evidence>
<dbReference type="Proteomes" id="UP001383192">
    <property type="component" value="Unassembled WGS sequence"/>
</dbReference>
<evidence type="ECO:0000313" key="2">
    <source>
        <dbReference type="EMBL" id="KAK7049220.1"/>
    </source>
</evidence>